<feature type="domain" description="UspA" evidence="2">
    <location>
        <begin position="209"/>
        <end position="282"/>
    </location>
</feature>
<dbReference type="Gene3D" id="3.40.50.12370">
    <property type="match status" value="1"/>
</dbReference>
<dbReference type="AlphaFoldDB" id="A0A7X3MXI1"/>
<evidence type="ECO:0000313" key="4">
    <source>
        <dbReference type="Proteomes" id="UP000436483"/>
    </source>
</evidence>
<dbReference type="SUPFAM" id="SSF52402">
    <property type="entry name" value="Adenine nucleotide alpha hydrolases-like"/>
    <property type="match status" value="2"/>
</dbReference>
<dbReference type="PANTHER" id="PTHR46268:SF6">
    <property type="entry name" value="UNIVERSAL STRESS PROTEIN UP12"/>
    <property type="match status" value="1"/>
</dbReference>
<proteinExistence type="inferred from homology"/>
<comment type="similarity">
    <text evidence="1">Belongs to the universal stress protein A family.</text>
</comment>
<feature type="domain" description="UspA" evidence="2">
    <location>
        <begin position="2"/>
        <end position="156"/>
    </location>
</feature>
<evidence type="ECO:0000256" key="1">
    <source>
        <dbReference type="ARBA" id="ARBA00008791"/>
    </source>
</evidence>
<reference evidence="3 4" key="2">
    <citation type="submission" date="2020-01" db="EMBL/GenBank/DDBJ databases">
        <title>Microvirga sp. nov., an arsenate reduction bacterium isolated from Tibet hotspring sediments.</title>
        <authorList>
            <person name="Xian W.-D."/>
            <person name="Li W.-J."/>
        </authorList>
    </citation>
    <scope>NUCLEOTIDE SEQUENCE [LARGE SCALE GENOMIC DNA]</scope>
    <source>
        <strain evidence="3 4">KCTC 23863</strain>
    </source>
</reference>
<sequence length="282" mass="30349">MTKILALIDGSAYAQSVCDLAAWAATRTFAEVEFLHVLGRRETASTPIDLSGNLDADERDELLRELASLDEQKAKLALRRGRVLLDDAKARLEAAGVQKVSTKLRHGDLVETVVEFEADADLVVMGKRGEAADFAKGHLGSNLERVGRSSRKPLLVAARAYNPIQRFLVAYDGGPSAEKAIDYMVRSPLLHGAECELLTVGGEGERGCLDAAAARLREAGFAVQATLAPGHADDVIGNRMNLGGIDLLVMGAYGHSRIRSLIVGSTTAAMVRRCRIPVLMFR</sequence>
<accession>A0A7X3MXI1</accession>
<dbReference type="InterPro" id="IPR006016">
    <property type="entry name" value="UspA"/>
</dbReference>
<dbReference type="CDD" id="cd00293">
    <property type="entry name" value="USP-like"/>
    <property type="match status" value="2"/>
</dbReference>
<dbReference type="InterPro" id="IPR006015">
    <property type="entry name" value="Universal_stress_UspA"/>
</dbReference>
<dbReference type="PANTHER" id="PTHR46268">
    <property type="entry name" value="STRESS RESPONSE PROTEIN NHAX"/>
    <property type="match status" value="1"/>
</dbReference>
<comment type="caution">
    <text evidence="3">The sequence shown here is derived from an EMBL/GenBank/DDBJ whole genome shotgun (WGS) entry which is preliminary data.</text>
</comment>
<protein>
    <submittedName>
        <fullName evidence="3">Universal stress protein</fullName>
    </submittedName>
</protein>
<gene>
    <name evidence="3" type="ORF">GR328_26160</name>
</gene>
<dbReference type="OrthoDB" id="9804721at2"/>
<dbReference type="EMBL" id="WURB01000055">
    <property type="protein sequence ID" value="MXQ14863.1"/>
    <property type="molecule type" value="Genomic_DNA"/>
</dbReference>
<reference evidence="3 4" key="1">
    <citation type="submission" date="2019-12" db="EMBL/GenBank/DDBJ databases">
        <authorList>
            <person name="Yuan C.-G."/>
        </authorList>
    </citation>
    <scope>NUCLEOTIDE SEQUENCE [LARGE SCALE GENOMIC DNA]</scope>
    <source>
        <strain evidence="3 4">KCTC 23863</strain>
    </source>
</reference>
<dbReference type="Proteomes" id="UP000436483">
    <property type="component" value="Unassembled WGS sequence"/>
</dbReference>
<name>A0A7X3MXI1_9HYPH</name>
<evidence type="ECO:0000313" key="3">
    <source>
        <dbReference type="EMBL" id="MXQ14863.1"/>
    </source>
</evidence>
<keyword evidence="4" id="KW-1185">Reference proteome</keyword>
<evidence type="ECO:0000259" key="2">
    <source>
        <dbReference type="Pfam" id="PF00582"/>
    </source>
</evidence>
<organism evidence="3 4">
    <name type="scientific">Microvirga makkahensis</name>
    <dbReference type="NCBI Taxonomy" id="1128670"/>
    <lineage>
        <taxon>Bacteria</taxon>
        <taxon>Pseudomonadati</taxon>
        <taxon>Pseudomonadota</taxon>
        <taxon>Alphaproteobacteria</taxon>
        <taxon>Hyphomicrobiales</taxon>
        <taxon>Methylobacteriaceae</taxon>
        <taxon>Microvirga</taxon>
    </lineage>
</organism>
<dbReference type="Pfam" id="PF00582">
    <property type="entry name" value="Usp"/>
    <property type="match status" value="2"/>
</dbReference>
<dbReference type="PRINTS" id="PR01438">
    <property type="entry name" value="UNVRSLSTRESS"/>
</dbReference>
<dbReference type="RefSeq" id="WP_160888568.1">
    <property type="nucleotide sequence ID" value="NZ_WURB01000055.1"/>
</dbReference>